<gene>
    <name evidence="2" type="ORF">BAE44_0018448</name>
</gene>
<dbReference type="OrthoDB" id="691018at2759"/>
<feature type="signal peptide" evidence="1">
    <location>
        <begin position="1"/>
        <end position="32"/>
    </location>
</feature>
<feature type="chain" id="PRO_5009187768" description="Knottin scorpion toxin-like domain-containing protein" evidence="1">
    <location>
        <begin position="33"/>
        <end position="94"/>
    </location>
</feature>
<evidence type="ECO:0000313" key="3">
    <source>
        <dbReference type="Proteomes" id="UP000095767"/>
    </source>
</evidence>
<keyword evidence="1" id="KW-0732">Signal</keyword>
<evidence type="ECO:0008006" key="4">
    <source>
        <dbReference type="Google" id="ProtNLM"/>
    </source>
</evidence>
<protein>
    <recommendedName>
        <fullName evidence="4">Knottin scorpion toxin-like domain-containing protein</fullName>
    </recommendedName>
</protein>
<evidence type="ECO:0000256" key="1">
    <source>
        <dbReference type="SAM" id="SignalP"/>
    </source>
</evidence>
<comment type="caution">
    <text evidence="2">The sequence shown here is derived from an EMBL/GenBank/DDBJ whole genome shotgun (WGS) entry which is preliminary data.</text>
</comment>
<accession>A0A1E5V6B7</accession>
<sequence>METSKTKKLPFFFLTVVLAIASFVQMVEVAEADAPSCDILLHLCSGSCWKSGHCEECCKHYGFLDGRCSLKHGDGCYCCGSAGATAAGQADFLA</sequence>
<dbReference type="EMBL" id="LWDX02050407">
    <property type="protein sequence ID" value="OEL20535.1"/>
    <property type="molecule type" value="Genomic_DNA"/>
</dbReference>
<keyword evidence="3" id="KW-1185">Reference proteome</keyword>
<dbReference type="AlphaFoldDB" id="A0A1E5V6B7"/>
<proteinExistence type="predicted"/>
<organism evidence="2 3">
    <name type="scientific">Dichanthelium oligosanthes</name>
    <dbReference type="NCBI Taxonomy" id="888268"/>
    <lineage>
        <taxon>Eukaryota</taxon>
        <taxon>Viridiplantae</taxon>
        <taxon>Streptophyta</taxon>
        <taxon>Embryophyta</taxon>
        <taxon>Tracheophyta</taxon>
        <taxon>Spermatophyta</taxon>
        <taxon>Magnoliopsida</taxon>
        <taxon>Liliopsida</taxon>
        <taxon>Poales</taxon>
        <taxon>Poaceae</taxon>
        <taxon>PACMAD clade</taxon>
        <taxon>Panicoideae</taxon>
        <taxon>Panicodae</taxon>
        <taxon>Paniceae</taxon>
        <taxon>Dichantheliinae</taxon>
        <taxon>Dichanthelium</taxon>
    </lineage>
</organism>
<dbReference type="Proteomes" id="UP000095767">
    <property type="component" value="Unassembled WGS sequence"/>
</dbReference>
<evidence type="ECO:0000313" key="2">
    <source>
        <dbReference type="EMBL" id="OEL20535.1"/>
    </source>
</evidence>
<name>A0A1E5V6B7_9POAL</name>
<reference evidence="2 3" key="1">
    <citation type="submission" date="2016-09" db="EMBL/GenBank/DDBJ databases">
        <title>The draft genome of Dichanthelium oligosanthes: A C3 panicoid grass species.</title>
        <authorList>
            <person name="Studer A.J."/>
            <person name="Schnable J.C."/>
            <person name="Brutnell T.P."/>
        </authorList>
    </citation>
    <scope>NUCLEOTIDE SEQUENCE [LARGE SCALE GENOMIC DNA]</scope>
    <source>
        <strain evidence="3">cv. Kellogg 1175</strain>
        <tissue evidence="2">Leaf</tissue>
    </source>
</reference>